<feature type="domain" description="C-type lectin" evidence="2">
    <location>
        <begin position="1"/>
        <end position="93"/>
    </location>
</feature>
<proteinExistence type="predicted"/>
<evidence type="ECO:0000256" key="1">
    <source>
        <dbReference type="SAM" id="MobiDB-lite"/>
    </source>
</evidence>
<accession>A0A5N5TGT0</accession>
<comment type="caution">
    <text evidence="3">The sequence shown here is derived from an EMBL/GenBank/DDBJ whole genome shotgun (WGS) entry which is preliminary data.</text>
</comment>
<feature type="compositionally biased region" description="Polar residues" evidence="1">
    <location>
        <begin position="162"/>
        <end position="171"/>
    </location>
</feature>
<dbReference type="SUPFAM" id="SSF56436">
    <property type="entry name" value="C-type lectin-like"/>
    <property type="match status" value="1"/>
</dbReference>
<feature type="compositionally biased region" description="Polar residues" evidence="1">
    <location>
        <begin position="139"/>
        <end position="151"/>
    </location>
</feature>
<sequence length="195" mass="22111">MDLLSFQTNEEFNEITLYLENNGKSFNNYWTSGNQLGSDMWMWMTTGHPFNVTFNYWAQGGPPLTKSAKGCMEVQSSVWSASNCMDNNAFICQLTRCYYFDYAVTNRINSSQGKTSKESSIGEGNKRLTKLNKDERTVVTLSSENHKQNQGFKPFRNPVKPLQQQNFNPSTEHSKPAKPTTPLPKSRKPGENSSP</sequence>
<reference evidence="3 4" key="1">
    <citation type="journal article" date="2019" name="PLoS Biol.">
        <title>Sex chromosomes control vertical transmission of feminizing Wolbachia symbionts in an isopod.</title>
        <authorList>
            <person name="Becking T."/>
            <person name="Chebbi M.A."/>
            <person name="Giraud I."/>
            <person name="Moumen B."/>
            <person name="Laverre T."/>
            <person name="Caubet Y."/>
            <person name="Peccoud J."/>
            <person name="Gilbert C."/>
            <person name="Cordaux R."/>
        </authorList>
    </citation>
    <scope>NUCLEOTIDE SEQUENCE [LARGE SCALE GENOMIC DNA]</scope>
    <source>
        <strain evidence="3">ANa2</strain>
        <tissue evidence="3">Whole body excluding digestive tract and cuticle</tissue>
    </source>
</reference>
<protein>
    <recommendedName>
        <fullName evidence="2">C-type lectin domain-containing protein</fullName>
    </recommendedName>
</protein>
<keyword evidence="4" id="KW-1185">Reference proteome</keyword>
<dbReference type="EMBL" id="SEYY01001448">
    <property type="protein sequence ID" value="KAB7505298.1"/>
    <property type="molecule type" value="Genomic_DNA"/>
</dbReference>
<gene>
    <name evidence="3" type="ORF">Anas_04478</name>
</gene>
<evidence type="ECO:0000313" key="4">
    <source>
        <dbReference type="Proteomes" id="UP000326759"/>
    </source>
</evidence>
<dbReference type="Gene3D" id="3.10.100.10">
    <property type="entry name" value="Mannose-Binding Protein A, subunit A"/>
    <property type="match status" value="1"/>
</dbReference>
<evidence type="ECO:0000259" key="2">
    <source>
        <dbReference type="PROSITE" id="PS50041"/>
    </source>
</evidence>
<evidence type="ECO:0000313" key="3">
    <source>
        <dbReference type="EMBL" id="KAB7505298.1"/>
    </source>
</evidence>
<name>A0A5N5TGT0_9CRUS</name>
<dbReference type="OrthoDB" id="8187082at2759"/>
<dbReference type="InterPro" id="IPR016187">
    <property type="entry name" value="CTDL_fold"/>
</dbReference>
<dbReference type="AlphaFoldDB" id="A0A5N5TGT0"/>
<organism evidence="3 4">
    <name type="scientific">Armadillidium nasatum</name>
    <dbReference type="NCBI Taxonomy" id="96803"/>
    <lineage>
        <taxon>Eukaryota</taxon>
        <taxon>Metazoa</taxon>
        <taxon>Ecdysozoa</taxon>
        <taxon>Arthropoda</taxon>
        <taxon>Crustacea</taxon>
        <taxon>Multicrustacea</taxon>
        <taxon>Malacostraca</taxon>
        <taxon>Eumalacostraca</taxon>
        <taxon>Peracarida</taxon>
        <taxon>Isopoda</taxon>
        <taxon>Oniscidea</taxon>
        <taxon>Crinocheta</taxon>
        <taxon>Armadillidiidae</taxon>
        <taxon>Armadillidium</taxon>
    </lineage>
</organism>
<feature type="region of interest" description="Disordered" evidence="1">
    <location>
        <begin position="111"/>
        <end position="195"/>
    </location>
</feature>
<dbReference type="InterPro" id="IPR001304">
    <property type="entry name" value="C-type_lectin-like"/>
</dbReference>
<dbReference type="CDD" id="cd00037">
    <property type="entry name" value="CLECT"/>
    <property type="match status" value="1"/>
</dbReference>
<dbReference type="InterPro" id="IPR016186">
    <property type="entry name" value="C-type_lectin-like/link_sf"/>
</dbReference>
<dbReference type="PROSITE" id="PS50041">
    <property type="entry name" value="C_TYPE_LECTIN_2"/>
    <property type="match status" value="1"/>
</dbReference>
<dbReference type="Proteomes" id="UP000326759">
    <property type="component" value="Unassembled WGS sequence"/>
</dbReference>